<dbReference type="InterPro" id="IPR018511">
    <property type="entry name" value="Hemolysin-typ_Ca-bd_CS"/>
</dbReference>
<dbReference type="Pfam" id="PF17963">
    <property type="entry name" value="Big_9"/>
    <property type="match status" value="2"/>
</dbReference>
<evidence type="ECO:0000313" key="5">
    <source>
        <dbReference type="Proteomes" id="UP000606935"/>
    </source>
</evidence>
<dbReference type="Pfam" id="PF00353">
    <property type="entry name" value="HemolysinCabind"/>
    <property type="match status" value="3"/>
</dbReference>
<accession>A0A917YTA0</accession>
<dbReference type="InterPro" id="IPR011049">
    <property type="entry name" value="Serralysin-like_metalloprot_C"/>
</dbReference>
<dbReference type="Pfam" id="PF14592">
    <property type="entry name" value="Chondroitinas_B"/>
    <property type="match status" value="1"/>
</dbReference>
<dbReference type="Gene3D" id="2.160.20.10">
    <property type="entry name" value="Single-stranded right-handed beta-helix, Pectin lyase-like"/>
    <property type="match status" value="1"/>
</dbReference>
<evidence type="ECO:0000256" key="3">
    <source>
        <dbReference type="ARBA" id="ARBA00022837"/>
    </source>
</evidence>
<dbReference type="Proteomes" id="UP000606935">
    <property type="component" value="Unassembled WGS sequence"/>
</dbReference>
<comment type="subcellular location">
    <subcellularLocation>
        <location evidence="1">Secreted</location>
    </subcellularLocation>
</comment>
<evidence type="ECO:0000256" key="1">
    <source>
        <dbReference type="ARBA" id="ARBA00004613"/>
    </source>
</evidence>
<dbReference type="SUPFAM" id="SSF50965">
    <property type="entry name" value="Galactose oxidase, central domain"/>
    <property type="match status" value="1"/>
</dbReference>
<sequence>MLKTVSVPIVSLFLCITGLFPFETRADWEKLSTTNQFNDVAYTKEAHDELVSATNSADFWGVIGPKAVFLAWNSSAFDAANNKIYFFGGGHTDYGGNEVYQFDVEQKSWARLTDPAPLVIAEPHAELPEHSVYLPESTPLVPHTYDGMLWNPATQSLWFISTSGYGGVNLPPHKPSVPKLWEFSPRTKTWKSYTIDHHFPYPMSGVRKNGDMLFLSNQSGSKGMLVKPDGRQQYFTTVTGLGGASNIGSVFVHPETGQFYSSHDQGIYQLDVIGNNLQATKLASYPPLEELHFTMDFRQAAFNYRPTDSKFYIWNGGPEVVTWSPQTKRFEVIWNENQANTPSRSGQGANRVFEKFVYLEQDDLFVGLQNAEDGLGSDGVWTWVPNANPEDLNTIKPDELEIDGTTATSVSFLLPIMAGDKNFNASASLWLKKTSEEEWQRSLDLFRIRPELVRNTKNNTGLSPSAFAGIVTGLHPATDYQFKVSLTDPDGYTKDLFSQASTSSPVDVQAPPTGRTVPVASAAELNQAIQNLRPGDTVELAPGIYNTKLLIKVSGTPDKPITIKGSVGQLATIDAGGQGSALSINANHIHIRDLSIQNADTGVRLLGSTEDVLIAGTRIANISIGINAKGGHRTLRIHNNVLEGRAEIGDTSSSTWNYEGIVVTGQDIEVSNNTLSGFGDALGMSWQSSIPNKSINMHHNKVLWSGDDGIEFDFSLRNVSVHHNLLANLANGLSFQPVWGGPVYAHHNMVINAGRGPLKIKPEQDSPAGMMIYHNTFIRSDSEIKYGGTYAWVNNSGQIRLLDIRNNLFVSSGNGDTVLRNDSKHALTIMDYNAWTADGKFAFNIESLPWAVSEPNFAEWKNSALGNNDVLVSLDKLFSQYDSRVVDQPFSEFRDIENISLQLHQESQAAWQGLIIPGISSSSSTTTHMGAIEPGQSMPQTGANLNQVPFSGVYAAPDFIQVEVNKSRSFDPVQNDVHPADQPFQTQIVGTTSSEFGQLQAQSDGTLVFTSQGGQLGSSEFQYQLSSGNESSAAHIYIQVVPTNQAPQANADQVEAKDGETTVFSAYDLLANDTDQDGDELRVVAISSVEFGAATLLDNEIQYTPKENSPTRDSFIYTIEDTKGATASAKVTINVISGGTIVGTSQRDFIDLSGRTDSYVILGKGGPDIITGSSGDDVIVGGAHEDQMWGGPGNDTFLYHDTDHAKDWIHGGDGFDIILGDEHDNVINAYEITGIERIDGGDGYDVIRGDNSRVIWDFSDVQLLSIELIDGARGHDIITGSAGNDIIRGGPGSDKIDGWRGFDIVLYDGKFSDYRIDFTNDTIIVTALVSDEGVDTLRHVEQLRFSDKTFRVRN</sequence>
<dbReference type="SUPFAM" id="SSF51126">
    <property type="entry name" value="Pectin lyase-like"/>
    <property type="match status" value="1"/>
</dbReference>
<reference evidence="4" key="2">
    <citation type="submission" date="2020-09" db="EMBL/GenBank/DDBJ databases">
        <authorList>
            <person name="Sun Q."/>
            <person name="Zhou Y."/>
        </authorList>
    </citation>
    <scope>NUCLEOTIDE SEQUENCE</scope>
    <source>
        <strain evidence="4">CGMCC 1.7086</strain>
    </source>
</reference>
<protein>
    <submittedName>
        <fullName evidence="4">Uncharacterized protein</fullName>
    </submittedName>
</protein>
<gene>
    <name evidence="4" type="ORF">GCM10010982_01620</name>
</gene>
<dbReference type="InterPro" id="IPR050557">
    <property type="entry name" value="RTX_toxin/Mannuronan_C5-epim"/>
</dbReference>
<keyword evidence="2" id="KW-0964">Secreted</keyword>
<keyword evidence="3" id="KW-0106">Calcium</keyword>
<dbReference type="EMBL" id="BMLS01000001">
    <property type="protein sequence ID" value="GGO63782.1"/>
    <property type="molecule type" value="Genomic_DNA"/>
</dbReference>
<dbReference type="InterPro" id="IPR011050">
    <property type="entry name" value="Pectin_lyase_fold/virulence"/>
</dbReference>
<dbReference type="InterPro" id="IPR015915">
    <property type="entry name" value="Kelch-typ_b-propeller"/>
</dbReference>
<keyword evidence="5" id="KW-1185">Reference proteome</keyword>
<comment type="caution">
    <text evidence="4">The sequence shown here is derived from an EMBL/GenBank/DDBJ whole genome shotgun (WGS) entry which is preliminary data.</text>
</comment>
<dbReference type="Gene3D" id="2.150.10.10">
    <property type="entry name" value="Serralysin-like metalloprotease, C-terminal"/>
    <property type="match status" value="2"/>
</dbReference>
<reference evidence="4" key="1">
    <citation type="journal article" date="2014" name="Int. J. Syst. Evol. Microbiol.">
        <title>Complete genome sequence of Corynebacterium casei LMG S-19264T (=DSM 44701T), isolated from a smear-ripened cheese.</title>
        <authorList>
            <consortium name="US DOE Joint Genome Institute (JGI-PGF)"/>
            <person name="Walter F."/>
            <person name="Albersmeier A."/>
            <person name="Kalinowski J."/>
            <person name="Ruckert C."/>
        </authorList>
    </citation>
    <scope>NUCLEOTIDE SEQUENCE</scope>
    <source>
        <strain evidence="4">CGMCC 1.7086</strain>
    </source>
</reference>
<dbReference type="InterPro" id="IPR012334">
    <property type="entry name" value="Pectin_lyas_fold"/>
</dbReference>
<dbReference type="InterPro" id="IPR011043">
    <property type="entry name" value="Gal_Oxase/kelch_b-propeller"/>
</dbReference>
<proteinExistence type="predicted"/>
<dbReference type="SUPFAM" id="SSF51120">
    <property type="entry name" value="beta-Roll"/>
    <property type="match status" value="1"/>
</dbReference>
<dbReference type="PANTHER" id="PTHR38340:SF1">
    <property type="entry name" value="S-LAYER PROTEIN"/>
    <property type="match status" value="1"/>
</dbReference>
<name>A0A917YTA0_9ALTE</name>
<dbReference type="GO" id="GO:0005509">
    <property type="term" value="F:calcium ion binding"/>
    <property type="evidence" value="ECO:0007669"/>
    <property type="project" value="InterPro"/>
</dbReference>
<dbReference type="PROSITE" id="PS00330">
    <property type="entry name" value="HEMOLYSIN_CALCIUM"/>
    <property type="match status" value="2"/>
</dbReference>
<dbReference type="InterPro" id="IPR039513">
    <property type="entry name" value="PL-6"/>
</dbReference>
<evidence type="ECO:0000313" key="4">
    <source>
        <dbReference type="EMBL" id="GGO63782.1"/>
    </source>
</evidence>
<dbReference type="Gene3D" id="2.120.10.80">
    <property type="entry name" value="Kelch-type beta propeller"/>
    <property type="match status" value="1"/>
</dbReference>
<dbReference type="InterPro" id="IPR001343">
    <property type="entry name" value="Hemolysn_Ca-bd"/>
</dbReference>
<organism evidence="4 5">
    <name type="scientific">Bowmanella pacifica</name>
    <dbReference type="NCBI Taxonomy" id="502051"/>
    <lineage>
        <taxon>Bacteria</taxon>
        <taxon>Pseudomonadati</taxon>
        <taxon>Pseudomonadota</taxon>
        <taxon>Gammaproteobacteria</taxon>
        <taxon>Alteromonadales</taxon>
        <taxon>Alteromonadaceae</taxon>
        <taxon>Bowmanella</taxon>
    </lineage>
</organism>
<dbReference type="PANTHER" id="PTHR38340">
    <property type="entry name" value="S-LAYER PROTEIN"/>
    <property type="match status" value="1"/>
</dbReference>
<dbReference type="RefSeq" id="WP_188688869.1">
    <property type="nucleotide sequence ID" value="NZ_BMLS01000001.1"/>
</dbReference>
<evidence type="ECO:0000256" key="2">
    <source>
        <dbReference type="ARBA" id="ARBA00022525"/>
    </source>
</evidence>
<dbReference type="GO" id="GO:0005576">
    <property type="term" value="C:extracellular region"/>
    <property type="evidence" value="ECO:0007669"/>
    <property type="project" value="UniProtKB-SubCell"/>
</dbReference>